<feature type="coiled-coil region" evidence="1">
    <location>
        <begin position="14"/>
        <end position="44"/>
    </location>
</feature>
<accession>A0ABQ9X9T0</accession>
<keyword evidence="3" id="KW-1185">Reference proteome</keyword>
<evidence type="ECO:0000313" key="2">
    <source>
        <dbReference type="EMBL" id="KAK2949298.1"/>
    </source>
</evidence>
<evidence type="ECO:0000256" key="1">
    <source>
        <dbReference type="SAM" id="Coils"/>
    </source>
</evidence>
<evidence type="ECO:0000313" key="3">
    <source>
        <dbReference type="Proteomes" id="UP001281761"/>
    </source>
</evidence>
<gene>
    <name evidence="2" type="ORF">BLNAU_15779</name>
</gene>
<keyword evidence="1" id="KW-0175">Coiled coil</keyword>
<organism evidence="2 3">
    <name type="scientific">Blattamonas nauphoetae</name>
    <dbReference type="NCBI Taxonomy" id="2049346"/>
    <lineage>
        <taxon>Eukaryota</taxon>
        <taxon>Metamonada</taxon>
        <taxon>Preaxostyla</taxon>
        <taxon>Oxymonadida</taxon>
        <taxon>Blattamonas</taxon>
    </lineage>
</organism>
<proteinExistence type="predicted"/>
<dbReference type="Proteomes" id="UP001281761">
    <property type="component" value="Unassembled WGS sequence"/>
</dbReference>
<sequence>MSNSSKQMNLDEILQQLNEDISRLESFIATKERELERIKRLETRKPSQADLMFTHFEQYPQITQDDGLHAILFRQNQETSVLRNEILQNLEQQTRHPSQDDQFIKFPMKTCVDVTQKHKQELMKYRESVQTALRALDTQQPVSTRSSDLIVASQF</sequence>
<protein>
    <submittedName>
        <fullName evidence="2">Uncharacterized protein</fullName>
    </submittedName>
</protein>
<dbReference type="EMBL" id="JARBJD010000159">
    <property type="protein sequence ID" value="KAK2949298.1"/>
    <property type="molecule type" value="Genomic_DNA"/>
</dbReference>
<comment type="caution">
    <text evidence="2">The sequence shown here is derived from an EMBL/GenBank/DDBJ whole genome shotgun (WGS) entry which is preliminary data.</text>
</comment>
<reference evidence="2 3" key="1">
    <citation type="journal article" date="2022" name="bioRxiv">
        <title>Genomics of Preaxostyla Flagellates Illuminates Evolutionary Transitions and the Path Towards Mitochondrial Loss.</title>
        <authorList>
            <person name="Novak L.V.F."/>
            <person name="Treitli S.C."/>
            <person name="Pyrih J."/>
            <person name="Halakuc P."/>
            <person name="Pipaliya S.V."/>
            <person name="Vacek V."/>
            <person name="Brzon O."/>
            <person name="Soukal P."/>
            <person name="Eme L."/>
            <person name="Dacks J.B."/>
            <person name="Karnkowska A."/>
            <person name="Elias M."/>
            <person name="Hampl V."/>
        </authorList>
    </citation>
    <scope>NUCLEOTIDE SEQUENCE [LARGE SCALE GENOMIC DNA]</scope>
    <source>
        <strain evidence="2">NAU3</strain>
        <tissue evidence="2">Gut</tissue>
    </source>
</reference>
<name>A0ABQ9X9T0_9EUKA</name>